<sequence>MDGSALAVDLGGTNVRAALVTSSGVIRYHVAQPTRANEGPDAVIDRIVALVEDVIVHEKPAPEVLLGVAAPGPINPHTGVLYFAPNLPGWRNVKLRDILVQQLQRRVVVGNDGNAAALGEAMFGAGQHYRHVIYIGLGTGVGGGIVIDGRVIDGVHGLGGEVGHIPVDINGPRCHCGGIGCIEAYAGGWAIARDGRILVRSERSAAIQKAALDGPITAEAVAKAAAGGDPAAKAVFERAGWALGVGLAGLVNVFNPELIVIGGGLAAAGDLILDTVRETLPRYAMRQIYPDVTVVRSTLGTRTGILGAAALVFQTETA</sequence>
<dbReference type="EC" id="2.7.1.2" evidence="1"/>
<accession>I4ED60</accession>
<comment type="caution">
    <text evidence="1">The sequence shown here is derived from an EMBL/GenBank/DDBJ whole genome shotgun (WGS) entry which is preliminary data.</text>
</comment>
<dbReference type="Gene3D" id="3.30.420.40">
    <property type="match status" value="2"/>
</dbReference>
<dbReference type="OrthoDB" id="9795247at2"/>
<proteinExistence type="predicted"/>
<dbReference type="GO" id="GO:0004340">
    <property type="term" value="F:glucokinase activity"/>
    <property type="evidence" value="ECO:0007669"/>
    <property type="project" value="UniProtKB-EC"/>
</dbReference>
<dbReference type="Proteomes" id="UP000004221">
    <property type="component" value="Unassembled WGS sequence"/>
</dbReference>
<keyword evidence="2" id="KW-1185">Reference proteome</keyword>
<reference evidence="1 2" key="1">
    <citation type="journal article" date="2012" name="ISME J.">
        <title>Nitrification expanded: discovery, physiology and genomics of a nitrite-oxidizing bacterium from the phylum Chloroflexi.</title>
        <authorList>
            <person name="Sorokin D.Y."/>
            <person name="Lucker S."/>
            <person name="Vejmelkova D."/>
            <person name="Kostrikina N.A."/>
            <person name="Kleerebezem R."/>
            <person name="Rijpstra W.I."/>
            <person name="Damste J.S."/>
            <person name="Le Paslier D."/>
            <person name="Muyzer G."/>
            <person name="Wagner M."/>
            <person name="van Loosdrecht M.C."/>
            <person name="Daims H."/>
        </authorList>
    </citation>
    <scope>NUCLEOTIDE SEQUENCE [LARGE SCALE GENOMIC DNA]</scope>
    <source>
        <strain evidence="2">none</strain>
    </source>
</reference>
<evidence type="ECO:0000313" key="1">
    <source>
        <dbReference type="EMBL" id="CCF82622.1"/>
    </source>
</evidence>
<evidence type="ECO:0000313" key="2">
    <source>
        <dbReference type="Proteomes" id="UP000004221"/>
    </source>
</evidence>
<organism evidence="1 2">
    <name type="scientific">Nitrolancea hollandica Lb</name>
    <dbReference type="NCBI Taxonomy" id="1129897"/>
    <lineage>
        <taxon>Bacteria</taxon>
        <taxon>Pseudomonadati</taxon>
        <taxon>Thermomicrobiota</taxon>
        <taxon>Thermomicrobia</taxon>
        <taxon>Sphaerobacterales</taxon>
        <taxon>Sphaerobacterineae</taxon>
        <taxon>Sphaerobacteraceae</taxon>
        <taxon>Nitrolancea</taxon>
    </lineage>
</organism>
<keyword evidence="1" id="KW-0418">Kinase</keyword>
<dbReference type="EMBL" id="CAGS01000046">
    <property type="protein sequence ID" value="CCF82622.1"/>
    <property type="molecule type" value="Genomic_DNA"/>
</dbReference>
<dbReference type="RefSeq" id="WP_008474837.1">
    <property type="nucleotide sequence ID" value="NZ_CAGS01000046.1"/>
</dbReference>
<keyword evidence="1" id="KW-0808">Transferase</keyword>
<dbReference type="PANTHER" id="PTHR18964:SF173">
    <property type="entry name" value="GLUCOKINASE"/>
    <property type="match status" value="1"/>
</dbReference>
<protein>
    <submittedName>
        <fullName evidence="1">Putative Glucokinase</fullName>
        <ecNumber evidence="1">2.7.1.2</ecNumber>
    </submittedName>
</protein>
<dbReference type="PROSITE" id="PS01125">
    <property type="entry name" value="ROK"/>
    <property type="match status" value="1"/>
</dbReference>
<dbReference type="InterPro" id="IPR000600">
    <property type="entry name" value="ROK"/>
</dbReference>
<dbReference type="PANTHER" id="PTHR18964">
    <property type="entry name" value="ROK (REPRESSOR, ORF, KINASE) FAMILY"/>
    <property type="match status" value="1"/>
</dbReference>
<dbReference type="AlphaFoldDB" id="I4ED60"/>
<dbReference type="InterPro" id="IPR049874">
    <property type="entry name" value="ROK_cs"/>
</dbReference>
<dbReference type="Pfam" id="PF00480">
    <property type="entry name" value="ROK"/>
    <property type="match status" value="1"/>
</dbReference>
<gene>
    <name evidence="1" type="ORF">NITHO_140004</name>
</gene>
<dbReference type="SUPFAM" id="SSF53067">
    <property type="entry name" value="Actin-like ATPase domain"/>
    <property type="match status" value="1"/>
</dbReference>
<name>I4ED60_9BACT</name>
<dbReference type="InterPro" id="IPR043129">
    <property type="entry name" value="ATPase_NBD"/>
</dbReference>